<protein>
    <recommendedName>
        <fullName evidence="4">CUB domain-containing protein</fullName>
    </recommendedName>
</protein>
<dbReference type="Proteomes" id="UP001476798">
    <property type="component" value="Unassembled WGS sequence"/>
</dbReference>
<dbReference type="Pfam" id="PF00431">
    <property type="entry name" value="CUB"/>
    <property type="match status" value="2"/>
</dbReference>
<dbReference type="InterPro" id="IPR000859">
    <property type="entry name" value="CUB_dom"/>
</dbReference>
<dbReference type="InterPro" id="IPR035914">
    <property type="entry name" value="Sperma_CUB_dom_sf"/>
</dbReference>
<sequence>MLTGATSLSPVLASVCGREPPGSVHSTGDSMLIHFSSDSHVSGQGFNASFSKGCGGLMHVDRGVLSSPYYPQNYLPGLNCSWHVMVTAGFRVSVSFQSPFQIQGYGSECSSGDYLEVNLSMLRSECTI</sequence>
<reference evidence="5 6" key="1">
    <citation type="submission" date="2021-06" db="EMBL/GenBank/DDBJ databases">
        <authorList>
            <person name="Palmer J.M."/>
        </authorList>
    </citation>
    <scope>NUCLEOTIDE SEQUENCE [LARGE SCALE GENOMIC DNA]</scope>
    <source>
        <strain evidence="5 6">GA_2019</strain>
        <tissue evidence="5">Muscle</tissue>
    </source>
</reference>
<dbReference type="PANTHER" id="PTHR24251">
    <property type="entry name" value="OVOCHYMASE-RELATED"/>
    <property type="match status" value="1"/>
</dbReference>
<evidence type="ECO:0000313" key="6">
    <source>
        <dbReference type="Proteomes" id="UP001476798"/>
    </source>
</evidence>
<feature type="domain" description="CUB" evidence="4">
    <location>
        <begin position="1"/>
        <end position="53"/>
    </location>
</feature>
<organism evidence="5 6">
    <name type="scientific">Goodea atripinnis</name>
    <dbReference type="NCBI Taxonomy" id="208336"/>
    <lineage>
        <taxon>Eukaryota</taxon>
        <taxon>Metazoa</taxon>
        <taxon>Chordata</taxon>
        <taxon>Craniata</taxon>
        <taxon>Vertebrata</taxon>
        <taxon>Euteleostomi</taxon>
        <taxon>Actinopterygii</taxon>
        <taxon>Neopterygii</taxon>
        <taxon>Teleostei</taxon>
        <taxon>Neoteleostei</taxon>
        <taxon>Acanthomorphata</taxon>
        <taxon>Ovalentaria</taxon>
        <taxon>Atherinomorphae</taxon>
        <taxon>Cyprinodontiformes</taxon>
        <taxon>Goodeidae</taxon>
        <taxon>Goodea</taxon>
    </lineage>
</organism>
<dbReference type="CDD" id="cd00041">
    <property type="entry name" value="CUB"/>
    <property type="match status" value="2"/>
</dbReference>
<evidence type="ECO:0000256" key="1">
    <source>
        <dbReference type="ARBA" id="ARBA00022737"/>
    </source>
</evidence>
<feature type="domain" description="CUB" evidence="4">
    <location>
        <begin position="54"/>
        <end position="128"/>
    </location>
</feature>
<dbReference type="PANTHER" id="PTHR24251:SF37">
    <property type="entry name" value="CUB DOMAIN-CONTAINING PROTEIN"/>
    <property type="match status" value="1"/>
</dbReference>
<dbReference type="EMBL" id="JAHRIO010053039">
    <property type="protein sequence ID" value="MEQ2176207.1"/>
    <property type="molecule type" value="Genomic_DNA"/>
</dbReference>
<name>A0ABV0NXM9_9TELE</name>
<proteinExistence type="predicted"/>
<evidence type="ECO:0000256" key="3">
    <source>
        <dbReference type="PROSITE-ProRule" id="PRU00059"/>
    </source>
</evidence>
<evidence type="ECO:0000259" key="4">
    <source>
        <dbReference type="PROSITE" id="PS01180"/>
    </source>
</evidence>
<keyword evidence="1" id="KW-0677">Repeat</keyword>
<dbReference type="SUPFAM" id="SSF49854">
    <property type="entry name" value="Spermadhesin, CUB domain"/>
    <property type="match status" value="2"/>
</dbReference>
<dbReference type="PROSITE" id="PS01180">
    <property type="entry name" value="CUB"/>
    <property type="match status" value="2"/>
</dbReference>
<comment type="caution">
    <text evidence="3">Lacks conserved residue(s) required for the propagation of feature annotation.</text>
</comment>
<evidence type="ECO:0000256" key="2">
    <source>
        <dbReference type="ARBA" id="ARBA00023157"/>
    </source>
</evidence>
<keyword evidence="6" id="KW-1185">Reference proteome</keyword>
<keyword evidence="2" id="KW-1015">Disulfide bond</keyword>
<dbReference type="Gene3D" id="2.60.120.290">
    <property type="entry name" value="Spermadhesin, CUB domain"/>
    <property type="match status" value="2"/>
</dbReference>
<evidence type="ECO:0000313" key="5">
    <source>
        <dbReference type="EMBL" id="MEQ2176207.1"/>
    </source>
</evidence>
<comment type="caution">
    <text evidence="5">The sequence shown here is derived from an EMBL/GenBank/DDBJ whole genome shotgun (WGS) entry which is preliminary data.</text>
</comment>
<gene>
    <name evidence="5" type="ORF">GOODEAATRI_025712</name>
</gene>
<accession>A0ABV0NXM9</accession>